<comment type="caution">
    <text evidence="2">The sequence shown here is derived from an EMBL/GenBank/DDBJ whole genome shotgun (WGS) entry which is preliminary data.</text>
</comment>
<dbReference type="RefSeq" id="WP_146448481.1">
    <property type="nucleotide sequence ID" value="NZ_SJPS01000001.1"/>
</dbReference>
<accession>A0A5C6D2I2</accession>
<dbReference type="AlphaFoldDB" id="A0A5C6D2I2"/>
<organism evidence="2 3">
    <name type="scientific">Bythopirellula polymerisocia</name>
    <dbReference type="NCBI Taxonomy" id="2528003"/>
    <lineage>
        <taxon>Bacteria</taxon>
        <taxon>Pseudomonadati</taxon>
        <taxon>Planctomycetota</taxon>
        <taxon>Planctomycetia</taxon>
        <taxon>Pirellulales</taxon>
        <taxon>Lacipirellulaceae</taxon>
        <taxon>Bythopirellula</taxon>
    </lineage>
</organism>
<keyword evidence="1" id="KW-1133">Transmembrane helix</keyword>
<feature type="transmembrane region" description="Helical" evidence="1">
    <location>
        <begin position="68"/>
        <end position="87"/>
    </location>
</feature>
<evidence type="ECO:0000313" key="2">
    <source>
        <dbReference type="EMBL" id="TWU30335.1"/>
    </source>
</evidence>
<evidence type="ECO:0000256" key="1">
    <source>
        <dbReference type="SAM" id="Phobius"/>
    </source>
</evidence>
<evidence type="ECO:0000313" key="3">
    <source>
        <dbReference type="Proteomes" id="UP000318437"/>
    </source>
</evidence>
<gene>
    <name evidence="2" type="ORF">Pla144_11210</name>
</gene>
<keyword evidence="3" id="KW-1185">Reference proteome</keyword>
<dbReference type="Proteomes" id="UP000318437">
    <property type="component" value="Unassembled WGS sequence"/>
</dbReference>
<name>A0A5C6D2I2_9BACT</name>
<keyword evidence="1" id="KW-0472">Membrane</keyword>
<protein>
    <submittedName>
        <fullName evidence="2">Uncharacterized protein</fullName>
    </submittedName>
</protein>
<proteinExistence type="predicted"/>
<keyword evidence="1" id="KW-0812">Transmembrane</keyword>
<dbReference type="EMBL" id="SJPS01000001">
    <property type="protein sequence ID" value="TWU30335.1"/>
    <property type="molecule type" value="Genomic_DNA"/>
</dbReference>
<sequence length="119" mass="12597">MLATLAQASPTADFAIRENLEDPATVDLVVHDILKLDDLLRFTPEQVAAEAELSSIKLAVVTSTASDAISAITALAAAAGVLFLSWGQLVSAGERLRTSFETIADLSPFELFRLLSAIP</sequence>
<reference evidence="2 3" key="1">
    <citation type="submission" date="2019-02" db="EMBL/GenBank/DDBJ databases">
        <title>Deep-cultivation of Planctomycetes and their phenomic and genomic characterization uncovers novel biology.</title>
        <authorList>
            <person name="Wiegand S."/>
            <person name="Jogler M."/>
            <person name="Boedeker C."/>
            <person name="Pinto D."/>
            <person name="Vollmers J."/>
            <person name="Rivas-Marin E."/>
            <person name="Kohn T."/>
            <person name="Peeters S.H."/>
            <person name="Heuer A."/>
            <person name="Rast P."/>
            <person name="Oberbeckmann S."/>
            <person name="Bunk B."/>
            <person name="Jeske O."/>
            <person name="Meyerdierks A."/>
            <person name="Storesund J.E."/>
            <person name="Kallscheuer N."/>
            <person name="Luecker S."/>
            <person name="Lage O.M."/>
            <person name="Pohl T."/>
            <person name="Merkel B.J."/>
            <person name="Hornburger P."/>
            <person name="Mueller R.-W."/>
            <person name="Bruemmer F."/>
            <person name="Labrenz M."/>
            <person name="Spormann A.M."/>
            <person name="Op Den Camp H."/>
            <person name="Overmann J."/>
            <person name="Amann R."/>
            <person name="Jetten M.S.M."/>
            <person name="Mascher T."/>
            <person name="Medema M.H."/>
            <person name="Devos D.P."/>
            <person name="Kaster A.-K."/>
            <person name="Ovreas L."/>
            <person name="Rohde M."/>
            <person name="Galperin M.Y."/>
            <person name="Jogler C."/>
        </authorList>
    </citation>
    <scope>NUCLEOTIDE SEQUENCE [LARGE SCALE GENOMIC DNA]</scope>
    <source>
        <strain evidence="2 3">Pla144</strain>
    </source>
</reference>